<organism evidence="3 4">
    <name type="scientific">Pelagicoccus enzymogenes</name>
    <dbReference type="NCBI Taxonomy" id="2773457"/>
    <lineage>
        <taxon>Bacteria</taxon>
        <taxon>Pseudomonadati</taxon>
        <taxon>Verrucomicrobiota</taxon>
        <taxon>Opitutia</taxon>
        <taxon>Puniceicoccales</taxon>
        <taxon>Pelagicoccaceae</taxon>
        <taxon>Pelagicoccus</taxon>
    </lineage>
</organism>
<keyword evidence="4" id="KW-1185">Reference proteome</keyword>
<dbReference type="Gene3D" id="3.30.2310.20">
    <property type="entry name" value="RelE-like"/>
    <property type="match status" value="1"/>
</dbReference>
<sequence length="98" mass="11302">MDFRVVWSPSARLDLKEIVEYIAEKDPSAASRIGHSLIDATKALSRFPRKGRVVPEFGIDSLREIPLKHYRIVYRVFDEPKLIEVVRAWHSSRGTPEV</sequence>
<dbReference type="SUPFAM" id="SSF143011">
    <property type="entry name" value="RelE-like"/>
    <property type="match status" value="1"/>
</dbReference>
<dbReference type="PANTHER" id="PTHR33755">
    <property type="entry name" value="TOXIN PARE1-RELATED"/>
    <property type="match status" value="1"/>
</dbReference>
<dbReference type="Proteomes" id="UP000622317">
    <property type="component" value="Unassembled WGS sequence"/>
</dbReference>
<evidence type="ECO:0000256" key="2">
    <source>
        <dbReference type="ARBA" id="ARBA00022649"/>
    </source>
</evidence>
<evidence type="ECO:0000313" key="4">
    <source>
        <dbReference type="Proteomes" id="UP000622317"/>
    </source>
</evidence>
<dbReference type="AlphaFoldDB" id="A0A927FCM1"/>
<comment type="similarity">
    <text evidence="1">Belongs to the RelE toxin family.</text>
</comment>
<reference evidence="3" key="1">
    <citation type="submission" date="2020-09" db="EMBL/GenBank/DDBJ databases">
        <title>Pelagicoccus enzymogenes sp. nov. with an EPS production, isolated from marine sediment.</title>
        <authorList>
            <person name="Feng X."/>
        </authorList>
    </citation>
    <scope>NUCLEOTIDE SEQUENCE</scope>
    <source>
        <strain evidence="3">NFK12</strain>
    </source>
</reference>
<protein>
    <submittedName>
        <fullName evidence="3">Type II toxin-antitoxin system RelE/ParE family toxin</fullName>
    </submittedName>
</protein>
<evidence type="ECO:0000256" key="1">
    <source>
        <dbReference type="ARBA" id="ARBA00006226"/>
    </source>
</evidence>
<proteinExistence type="inferred from homology"/>
<evidence type="ECO:0000313" key="3">
    <source>
        <dbReference type="EMBL" id="MBD5780963.1"/>
    </source>
</evidence>
<dbReference type="Pfam" id="PF05016">
    <property type="entry name" value="ParE_toxin"/>
    <property type="match status" value="1"/>
</dbReference>
<gene>
    <name evidence="3" type="ORF">IEN85_15795</name>
</gene>
<accession>A0A927FCM1</accession>
<comment type="caution">
    <text evidence="3">The sequence shown here is derived from an EMBL/GenBank/DDBJ whole genome shotgun (WGS) entry which is preliminary data.</text>
</comment>
<dbReference type="InterPro" id="IPR007712">
    <property type="entry name" value="RelE/ParE_toxin"/>
</dbReference>
<dbReference type="InterPro" id="IPR035093">
    <property type="entry name" value="RelE/ParE_toxin_dom_sf"/>
</dbReference>
<dbReference type="EMBL" id="JACYFG010000038">
    <property type="protein sequence ID" value="MBD5780963.1"/>
    <property type="molecule type" value="Genomic_DNA"/>
</dbReference>
<dbReference type="PANTHER" id="PTHR33755:SF5">
    <property type="entry name" value="TYPE II TOXIN-ANTITOXIN SYSTEM RELE_PARE FAMILY TOXIN"/>
    <property type="match status" value="1"/>
</dbReference>
<dbReference type="RefSeq" id="WP_191618069.1">
    <property type="nucleotide sequence ID" value="NZ_JACYFG010000038.1"/>
</dbReference>
<keyword evidence="2" id="KW-1277">Toxin-antitoxin system</keyword>
<dbReference type="NCBIfam" id="TIGR02385">
    <property type="entry name" value="RelE_StbE"/>
    <property type="match status" value="1"/>
</dbReference>
<dbReference type="InterPro" id="IPR051803">
    <property type="entry name" value="TA_system_RelE-like_toxin"/>
</dbReference>
<name>A0A927FCM1_9BACT</name>